<keyword evidence="1" id="KW-0812">Transmembrane</keyword>
<comment type="caution">
    <text evidence="2">The sequence shown here is derived from an EMBL/GenBank/DDBJ whole genome shotgun (WGS) entry which is preliminary data.</text>
</comment>
<evidence type="ECO:0008006" key="4">
    <source>
        <dbReference type="Google" id="ProtNLM"/>
    </source>
</evidence>
<keyword evidence="1" id="KW-0472">Membrane</keyword>
<feature type="transmembrane region" description="Helical" evidence="1">
    <location>
        <begin position="53"/>
        <end position="82"/>
    </location>
</feature>
<gene>
    <name evidence="2" type="ORF">N800_10220</name>
</gene>
<dbReference type="RefSeq" id="WP_036134019.1">
    <property type="nucleotide sequence ID" value="NZ_AVPU01000002.1"/>
</dbReference>
<keyword evidence="1" id="KW-1133">Transmembrane helix</keyword>
<name>A0A0A0F3L3_9GAMM</name>
<dbReference type="Proteomes" id="UP000029998">
    <property type="component" value="Unassembled WGS sequence"/>
</dbReference>
<reference evidence="2 3" key="1">
    <citation type="submission" date="2013-08" db="EMBL/GenBank/DDBJ databases">
        <title>Genome sequencing of Lysobacter.</title>
        <authorList>
            <person name="Zhang S."/>
            <person name="Wang G."/>
        </authorList>
    </citation>
    <scope>NUCLEOTIDE SEQUENCE [LARGE SCALE GENOMIC DNA]</scope>
    <source>
        <strain evidence="2 3">GH1-9</strain>
    </source>
</reference>
<evidence type="ECO:0000313" key="3">
    <source>
        <dbReference type="Proteomes" id="UP000029998"/>
    </source>
</evidence>
<proteinExistence type="predicted"/>
<accession>A0A0A0F3L3</accession>
<dbReference type="AlphaFoldDB" id="A0A0A0F3L3"/>
<evidence type="ECO:0000256" key="1">
    <source>
        <dbReference type="SAM" id="Phobius"/>
    </source>
</evidence>
<keyword evidence="3" id="KW-1185">Reference proteome</keyword>
<organism evidence="2 3">
    <name type="scientific">Lysobacter daejeonensis GH1-9</name>
    <dbReference type="NCBI Taxonomy" id="1385517"/>
    <lineage>
        <taxon>Bacteria</taxon>
        <taxon>Pseudomonadati</taxon>
        <taxon>Pseudomonadota</taxon>
        <taxon>Gammaproteobacteria</taxon>
        <taxon>Lysobacterales</taxon>
        <taxon>Lysobacteraceae</taxon>
        <taxon>Aerolutibacter</taxon>
    </lineage>
</organism>
<dbReference type="EMBL" id="AVPU01000002">
    <property type="protein sequence ID" value="KGM55992.1"/>
    <property type="molecule type" value="Genomic_DNA"/>
</dbReference>
<sequence>MEHENTDGLTPNEQLVRALEATSLAEAWRVKWRGYLVFGLVVLWQLLPGPLGQVAICLAVAAALYWILAVGDLMAAHWLGFLAKEHARFKPRDPDVPYIASVMDLLIAPTEKTSQDGS</sequence>
<protein>
    <recommendedName>
        <fullName evidence="4">Transmembrane protein</fullName>
    </recommendedName>
</protein>
<evidence type="ECO:0000313" key="2">
    <source>
        <dbReference type="EMBL" id="KGM55992.1"/>
    </source>
</evidence>
<dbReference type="STRING" id="1385517.N800_10220"/>
<feature type="transmembrane region" description="Helical" evidence="1">
    <location>
        <begin position="30"/>
        <end position="47"/>
    </location>
</feature>